<feature type="compositionally biased region" description="Polar residues" evidence="1">
    <location>
        <begin position="166"/>
        <end position="177"/>
    </location>
</feature>
<keyword evidence="2" id="KW-1133">Transmembrane helix</keyword>
<proteinExistence type="predicted"/>
<accession>A0A835M555</accession>
<evidence type="ECO:0000256" key="1">
    <source>
        <dbReference type="SAM" id="MobiDB-lite"/>
    </source>
</evidence>
<evidence type="ECO:0000256" key="2">
    <source>
        <dbReference type="SAM" id="Phobius"/>
    </source>
</evidence>
<keyword evidence="2" id="KW-0472">Membrane</keyword>
<organism evidence="3 4">
    <name type="scientific">Coptis chinensis</name>
    <dbReference type="NCBI Taxonomy" id="261450"/>
    <lineage>
        <taxon>Eukaryota</taxon>
        <taxon>Viridiplantae</taxon>
        <taxon>Streptophyta</taxon>
        <taxon>Embryophyta</taxon>
        <taxon>Tracheophyta</taxon>
        <taxon>Spermatophyta</taxon>
        <taxon>Magnoliopsida</taxon>
        <taxon>Ranunculales</taxon>
        <taxon>Ranunculaceae</taxon>
        <taxon>Coptidoideae</taxon>
        <taxon>Coptis</taxon>
    </lineage>
</organism>
<sequence length="270" mass="30730">MAIMSRIAWFSRQVKRPYGLCVKVSAVTVLGLCFIFMLSTFSPSWLSLNSQRSSFSDIAEPVVANEKREKGKTVVKQLPKEKKVEPHLREKDKTKGEGAVHDKKKEEVVEEDLERENEREDELKEDTEVVNDHDGVTNGDIEEDSDVDPINEESAAEYTEDENAGLKTTNASSKNGRFSSLSRRKLLETHQEVINAIMSAYDAFVLIPIGGGKNLTYQVDDRSVLKHFDWHHAMREASFEYHDLMKLGKRVTSFVDDPKLPCEVAMKKMY</sequence>
<evidence type="ECO:0000313" key="4">
    <source>
        <dbReference type="Proteomes" id="UP000631114"/>
    </source>
</evidence>
<protein>
    <submittedName>
        <fullName evidence="3">Uncharacterized protein</fullName>
    </submittedName>
</protein>
<feature type="compositionally biased region" description="Basic and acidic residues" evidence="1">
    <location>
        <begin position="116"/>
        <end position="135"/>
    </location>
</feature>
<name>A0A835M555_9MAGN</name>
<dbReference type="AlphaFoldDB" id="A0A835M555"/>
<evidence type="ECO:0000313" key="3">
    <source>
        <dbReference type="EMBL" id="KAF9614289.1"/>
    </source>
</evidence>
<keyword evidence="2" id="KW-0812">Transmembrane</keyword>
<feature type="compositionally biased region" description="Acidic residues" evidence="1">
    <location>
        <begin position="140"/>
        <end position="163"/>
    </location>
</feature>
<dbReference type="OrthoDB" id="1938165at2759"/>
<feature type="region of interest" description="Disordered" evidence="1">
    <location>
        <begin position="68"/>
        <end position="177"/>
    </location>
</feature>
<keyword evidence="4" id="KW-1185">Reference proteome</keyword>
<gene>
    <name evidence="3" type="ORF">IFM89_017269</name>
</gene>
<feature type="compositionally biased region" description="Basic and acidic residues" evidence="1">
    <location>
        <begin position="68"/>
        <end position="107"/>
    </location>
</feature>
<dbReference type="Proteomes" id="UP000631114">
    <property type="component" value="Unassembled WGS sequence"/>
</dbReference>
<comment type="caution">
    <text evidence="3">The sequence shown here is derived from an EMBL/GenBank/DDBJ whole genome shotgun (WGS) entry which is preliminary data.</text>
</comment>
<feature type="transmembrane region" description="Helical" evidence="2">
    <location>
        <begin position="20"/>
        <end position="46"/>
    </location>
</feature>
<dbReference type="EMBL" id="JADFTS010000003">
    <property type="protein sequence ID" value="KAF9614289.1"/>
    <property type="molecule type" value="Genomic_DNA"/>
</dbReference>
<reference evidence="3 4" key="1">
    <citation type="submission" date="2020-10" db="EMBL/GenBank/DDBJ databases">
        <title>The Coptis chinensis genome and diversification of protoberbering-type alkaloids.</title>
        <authorList>
            <person name="Wang B."/>
            <person name="Shu S."/>
            <person name="Song C."/>
            <person name="Liu Y."/>
        </authorList>
    </citation>
    <scope>NUCLEOTIDE SEQUENCE [LARGE SCALE GENOMIC DNA]</scope>
    <source>
        <strain evidence="3">HL-2020</strain>
        <tissue evidence="3">Leaf</tissue>
    </source>
</reference>